<dbReference type="PANTHER" id="PTHR43283:SF7">
    <property type="entry name" value="BETA-LACTAMASE-RELATED DOMAIN-CONTAINING PROTEIN"/>
    <property type="match status" value="1"/>
</dbReference>
<feature type="domain" description="Beta-lactamase-related" evidence="1">
    <location>
        <begin position="97"/>
        <end position="379"/>
    </location>
</feature>
<proteinExistence type="predicted"/>
<dbReference type="EMBL" id="CAFBMV010000006">
    <property type="protein sequence ID" value="CAB4925357.1"/>
    <property type="molecule type" value="Genomic_DNA"/>
</dbReference>
<dbReference type="PANTHER" id="PTHR43283">
    <property type="entry name" value="BETA-LACTAMASE-RELATED"/>
    <property type="match status" value="1"/>
</dbReference>
<evidence type="ECO:0000313" key="6">
    <source>
        <dbReference type="EMBL" id="CAB5060234.1"/>
    </source>
</evidence>
<dbReference type="EMBL" id="CAEZZC010000007">
    <property type="protein sequence ID" value="CAB4748827.1"/>
    <property type="molecule type" value="Genomic_DNA"/>
</dbReference>
<dbReference type="Gene3D" id="3.40.710.10">
    <property type="entry name" value="DD-peptidase/beta-lactamase superfamily"/>
    <property type="match status" value="1"/>
</dbReference>
<dbReference type="InterPro" id="IPR001466">
    <property type="entry name" value="Beta-lactam-related"/>
</dbReference>
<dbReference type="EMBL" id="CAEZWT010000004">
    <property type="protein sequence ID" value="CAB4657911.1"/>
    <property type="molecule type" value="Genomic_DNA"/>
</dbReference>
<sequence>MRTLIKALRNIVLFLLTFYILLFSVTRVIHYPEPIAAIRLGLAPASKTPTLMPFHTIAPATNTIPWATGSEAPPTSVQWGKESITFQKFLSTTNSNALLVIRDGVITYEWYKEGVTAHTQLPSYSVAKTMTSLMIGQLIAQGKISEGDTFVKYFPEYADGTSFDKVTIKSLLDMQAGVGVSDNYPTGPSGWGVAIAQMYATTDLNFFLLHNRKMSWDPGTKSEYRSVDTQLLGFIIQKVTGMKVADYFSQNIWQPIGAEDSAFWNVDHVGGLEKTFCCFNATARDYARVGALILNNGASKVASKNIIDAKWMARLMTPVTVLDHNWGYGAQIWHPFDGTSMMLGLHGQYILIQPSTHTVIVKLSDEPTDNGIFEELTAAVLHDWALQQN</sequence>
<accession>A0A6J7DS59</accession>
<name>A0A6J7DS59_9ZZZZ</name>
<organism evidence="4">
    <name type="scientific">freshwater metagenome</name>
    <dbReference type="NCBI Taxonomy" id="449393"/>
    <lineage>
        <taxon>unclassified sequences</taxon>
        <taxon>metagenomes</taxon>
        <taxon>ecological metagenomes</taxon>
    </lineage>
</organism>
<gene>
    <name evidence="2" type="ORF">UFOPK2289_00266</name>
    <name evidence="3" type="ORF">UFOPK2822_00680</name>
    <name evidence="4" type="ORF">UFOPK3346_01043</name>
    <name evidence="5" type="ORF">UFOPK3670_00929</name>
    <name evidence="6" type="ORF">UFOPK4308_00993</name>
</gene>
<evidence type="ECO:0000313" key="2">
    <source>
        <dbReference type="EMBL" id="CAB4657911.1"/>
    </source>
</evidence>
<evidence type="ECO:0000259" key="1">
    <source>
        <dbReference type="Pfam" id="PF00144"/>
    </source>
</evidence>
<dbReference type="InterPro" id="IPR050789">
    <property type="entry name" value="Diverse_Enzym_Activities"/>
</dbReference>
<evidence type="ECO:0000313" key="5">
    <source>
        <dbReference type="EMBL" id="CAB4925357.1"/>
    </source>
</evidence>
<dbReference type="EMBL" id="CAFBLE010000008">
    <property type="protein sequence ID" value="CAB4871149.1"/>
    <property type="molecule type" value="Genomic_DNA"/>
</dbReference>
<dbReference type="Pfam" id="PF00144">
    <property type="entry name" value="Beta-lactamase"/>
    <property type="match status" value="1"/>
</dbReference>
<dbReference type="InterPro" id="IPR012338">
    <property type="entry name" value="Beta-lactam/transpept-like"/>
</dbReference>
<protein>
    <submittedName>
        <fullName evidence="4">Unannotated protein</fullName>
    </submittedName>
</protein>
<reference evidence="4" key="1">
    <citation type="submission" date="2020-05" db="EMBL/GenBank/DDBJ databases">
        <authorList>
            <person name="Chiriac C."/>
            <person name="Salcher M."/>
            <person name="Ghai R."/>
            <person name="Kavagutti S V."/>
        </authorList>
    </citation>
    <scope>NUCLEOTIDE SEQUENCE</scope>
</reference>
<evidence type="ECO:0000313" key="4">
    <source>
        <dbReference type="EMBL" id="CAB4871149.1"/>
    </source>
</evidence>
<dbReference type="EMBL" id="CAFBQL010000006">
    <property type="protein sequence ID" value="CAB5060234.1"/>
    <property type="molecule type" value="Genomic_DNA"/>
</dbReference>
<dbReference type="SUPFAM" id="SSF56601">
    <property type="entry name" value="beta-lactamase/transpeptidase-like"/>
    <property type="match status" value="1"/>
</dbReference>
<dbReference type="AlphaFoldDB" id="A0A6J7DS59"/>
<evidence type="ECO:0000313" key="3">
    <source>
        <dbReference type="EMBL" id="CAB4748827.1"/>
    </source>
</evidence>